<dbReference type="Proteomes" id="UP001396334">
    <property type="component" value="Unassembled WGS sequence"/>
</dbReference>
<accession>A0ABR2QA35</accession>
<evidence type="ECO:0000256" key="1">
    <source>
        <dbReference type="SAM" id="Phobius"/>
    </source>
</evidence>
<proteinExistence type="predicted"/>
<comment type="caution">
    <text evidence="2">The sequence shown here is derived from an EMBL/GenBank/DDBJ whole genome shotgun (WGS) entry which is preliminary data.</text>
</comment>
<dbReference type="EMBL" id="JBBPBN010000042">
    <property type="protein sequence ID" value="KAK8997557.1"/>
    <property type="molecule type" value="Genomic_DNA"/>
</dbReference>
<name>A0ABR2QA35_9ROSI</name>
<keyword evidence="3" id="KW-1185">Reference proteome</keyword>
<protein>
    <submittedName>
        <fullName evidence="2">Uncharacterized protein</fullName>
    </submittedName>
</protein>
<feature type="transmembrane region" description="Helical" evidence="1">
    <location>
        <begin position="109"/>
        <end position="142"/>
    </location>
</feature>
<keyword evidence="1" id="KW-0472">Membrane</keyword>
<keyword evidence="1" id="KW-1133">Transmembrane helix</keyword>
<reference evidence="2 3" key="1">
    <citation type="journal article" date="2024" name="G3 (Bethesda)">
        <title>Genome assembly of Hibiscus sabdariffa L. provides insights into metabolisms of medicinal natural products.</title>
        <authorList>
            <person name="Kim T."/>
        </authorList>
    </citation>
    <scope>NUCLEOTIDE SEQUENCE [LARGE SCALE GENOMIC DNA]</scope>
    <source>
        <strain evidence="2">TK-2024</strain>
        <tissue evidence="2">Old leaves</tissue>
    </source>
</reference>
<evidence type="ECO:0000313" key="3">
    <source>
        <dbReference type="Proteomes" id="UP001396334"/>
    </source>
</evidence>
<evidence type="ECO:0000313" key="2">
    <source>
        <dbReference type="EMBL" id="KAK8997557.1"/>
    </source>
</evidence>
<gene>
    <name evidence="2" type="ORF">V6N11_012113</name>
</gene>
<organism evidence="2 3">
    <name type="scientific">Hibiscus sabdariffa</name>
    <name type="common">roselle</name>
    <dbReference type="NCBI Taxonomy" id="183260"/>
    <lineage>
        <taxon>Eukaryota</taxon>
        <taxon>Viridiplantae</taxon>
        <taxon>Streptophyta</taxon>
        <taxon>Embryophyta</taxon>
        <taxon>Tracheophyta</taxon>
        <taxon>Spermatophyta</taxon>
        <taxon>Magnoliopsida</taxon>
        <taxon>eudicotyledons</taxon>
        <taxon>Gunneridae</taxon>
        <taxon>Pentapetalae</taxon>
        <taxon>rosids</taxon>
        <taxon>malvids</taxon>
        <taxon>Malvales</taxon>
        <taxon>Malvaceae</taxon>
        <taxon>Malvoideae</taxon>
        <taxon>Hibiscus</taxon>
    </lineage>
</organism>
<keyword evidence="1" id="KW-0812">Transmembrane</keyword>
<sequence length="180" mass="20087">MFSALWCSRFGKLQLVILLWYQPLGNDGPLYGTLNNPADAKVVLLVSVALSIASFSSRGMTTSWYGPISVPIVLKPSNLQFNAESLCFCYDVPSLLISKLYDAGSCQRFYLIIFAVTVVSNQMLWIVLCLLVLYACFSVSFLRAKERRFLTPARMKRALLEGAAKLAAPNMYQHGLVERC</sequence>